<reference evidence="1 2" key="1">
    <citation type="submission" date="2011-04" db="EMBL/GenBank/DDBJ databases">
        <authorList>
            <person name="Muzny D."/>
            <person name="Qin X."/>
            <person name="Deng J."/>
            <person name="Jiang H."/>
            <person name="Liu Y."/>
            <person name="Qu J."/>
            <person name="Song X.-Z."/>
            <person name="Zhang L."/>
            <person name="Thornton R."/>
            <person name="Coyle M."/>
            <person name="Francisco L."/>
            <person name="Jackson L."/>
            <person name="Javaid M."/>
            <person name="Korchina V."/>
            <person name="Kovar C."/>
            <person name="Mata R."/>
            <person name="Mathew T."/>
            <person name="Ngo R."/>
            <person name="Nguyen L."/>
            <person name="Nguyen N."/>
            <person name="Okwuonu G."/>
            <person name="Ongeri F."/>
            <person name="Pham C."/>
            <person name="Simmons D."/>
            <person name="Wilczek-Boney K."/>
            <person name="Hale W."/>
            <person name="Jakkamsetti A."/>
            <person name="Pham P."/>
            <person name="Ruth R."/>
            <person name="San Lucas F."/>
            <person name="Warren J."/>
            <person name="Zhang J."/>
            <person name="Zhao Z."/>
            <person name="Zhou C."/>
            <person name="Zhu D."/>
            <person name="Lee S."/>
            <person name="Bess C."/>
            <person name="Blankenburg K."/>
            <person name="Forbes L."/>
            <person name="Fu Q."/>
            <person name="Gubbala S."/>
            <person name="Hirani K."/>
            <person name="Jayaseelan J.C."/>
            <person name="Lara F."/>
            <person name="Munidasa M."/>
            <person name="Palculict T."/>
            <person name="Patil S."/>
            <person name="Pu L.-L."/>
            <person name="Saada N."/>
            <person name="Tang L."/>
            <person name="Weissenberger G."/>
            <person name="Zhu Y."/>
            <person name="Hemphill L."/>
            <person name="Shang Y."/>
            <person name="Youmans B."/>
            <person name="Ayvaz T."/>
            <person name="Ross M."/>
            <person name="Santibanez J."/>
            <person name="Aqrawi P."/>
            <person name="Gross S."/>
            <person name="Joshi V."/>
            <person name="Fowler G."/>
            <person name="Nazareth L."/>
            <person name="Reid J."/>
            <person name="Worley K."/>
            <person name="Petrosino J."/>
            <person name="Highlander S."/>
            <person name="Gibbs R."/>
        </authorList>
    </citation>
    <scope>NUCLEOTIDE SEQUENCE [LARGE SCALE GENOMIC DNA]</scope>
    <source>
        <strain evidence="1 2">ATCC 700821</strain>
    </source>
</reference>
<accession>F9DGT8</accession>
<sequence length="46" mass="5769">MYERVNVRNLPLFIIIYCYSFWDFKDTTYTRDTKRIRVKICESNKK</sequence>
<comment type="caution">
    <text evidence="1">The sequence shown here is derived from an EMBL/GenBank/DDBJ whole genome shotgun (WGS) entry which is preliminary data.</text>
</comment>
<organism evidence="1 2">
    <name type="scientific">Prevotella pallens ATCC 700821</name>
    <dbReference type="NCBI Taxonomy" id="997353"/>
    <lineage>
        <taxon>Bacteria</taxon>
        <taxon>Pseudomonadati</taxon>
        <taxon>Bacteroidota</taxon>
        <taxon>Bacteroidia</taxon>
        <taxon>Bacteroidales</taxon>
        <taxon>Prevotellaceae</taxon>
        <taxon>Prevotella</taxon>
    </lineage>
</organism>
<proteinExistence type="predicted"/>
<dbReference type="AlphaFoldDB" id="F9DGT8"/>
<evidence type="ECO:0000313" key="1">
    <source>
        <dbReference type="EMBL" id="EGQ19596.1"/>
    </source>
</evidence>
<dbReference type="Proteomes" id="UP000004123">
    <property type="component" value="Unassembled WGS sequence"/>
</dbReference>
<dbReference type="HOGENOM" id="CLU_3187444_0_0_10"/>
<dbReference type="EMBL" id="AFPY01000036">
    <property type="protein sequence ID" value="EGQ19596.1"/>
    <property type="molecule type" value="Genomic_DNA"/>
</dbReference>
<evidence type="ECO:0000313" key="2">
    <source>
        <dbReference type="Proteomes" id="UP000004123"/>
    </source>
</evidence>
<protein>
    <submittedName>
        <fullName evidence="1">Uncharacterized protein</fullName>
    </submittedName>
</protein>
<gene>
    <name evidence="1" type="ORF">HMPREF9144_0878</name>
</gene>
<name>F9DGT8_9BACT</name>